<protein>
    <recommendedName>
        <fullName evidence="3">Protein kinase domain-containing protein</fullName>
    </recommendedName>
</protein>
<keyword evidence="2" id="KW-1185">Reference proteome</keyword>
<name>C6LIY2_9FIRM</name>
<dbReference type="InterPro" id="IPR011009">
    <property type="entry name" value="Kinase-like_dom_sf"/>
</dbReference>
<dbReference type="RefSeq" id="WP_006863381.1">
    <property type="nucleotide sequence ID" value="NZ_ACCL02000018.1"/>
</dbReference>
<reference evidence="1" key="1">
    <citation type="submission" date="2009-07" db="EMBL/GenBank/DDBJ databases">
        <authorList>
            <person name="Weinstock G."/>
            <person name="Sodergren E."/>
            <person name="Clifton S."/>
            <person name="Fulton L."/>
            <person name="Fulton B."/>
            <person name="Courtney L."/>
            <person name="Fronick C."/>
            <person name="Harrison M."/>
            <person name="Strong C."/>
            <person name="Farmer C."/>
            <person name="Delahaunty K."/>
            <person name="Markovic C."/>
            <person name="Hall O."/>
            <person name="Minx P."/>
            <person name="Tomlinson C."/>
            <person name="Mitreva M."/>
            <person name="Nelson J."/>
            <person name="Hou S."/>
            <person name="Wollam A."/>
            <person name="Pepin K.H."/>
            <person name="Johnson M."/>
            <person name="Bhonagiri V."/>
            <person name="Nash W.E."/>
            <person name="Warren W."/>
            <person name="Chinwalla A."/>
            <person name="Mardis E.R."/>
            <person name="Wilson R.K."/>
        </authorList>
    </citation>
    <scope>NUCLEOTIDE SEQUENCE [LARGE SCALE GENOMIC DNA]</scope>
    <source>
        <strain evidence="1">DSM 14469</strain>
    </source>
</reference>
<evidence type="ECO:0000313" key="2">
    <source>
        <dbReference type="Proteomes" id="UP000005561"/>
    </source>
</evidence>
<sequence length="178" mass="21127">MSEIIMVNQTEYTIIKLLGHGKGGYSYLAKSGQKRCVLKQIHHEPCDYYSFGNKIEAERNDYQRLLAAGIRIPEMLDIDIARERIVKEYIDGPTIYELVRDDAMKESYVSQVRRMAQQAEAAGLNIDYFPTNFVVQEELLYYIDYECNQYMEEWSFENWGKNYWSRTPEFMEYLKNHP</sequence>
<evidence type="ECO:0000313" key="1">
    <source>
        <dbReference type="EMBL" id="EET59521.1"/>
    </source>
</evidence>
<comment type="caution">
    <text evidence="1">The sequence shown here is derived from an EMBL/GenBank/DDBJ whole genome shotgun (WGS) entry which is preliminary data.</text>
</comment>
<evidence type="ECO:0008006" key="3">
    <source>
        <dbReference type="Google" id="ProtNLM"/>
    </source>
</evidence>
<dbReference type="EMBL" id="ACCL02000018">
    <property type="protein sequence ID" value="EET59521.1"/>
    <property type="molecule type" value="Genomic_DNA"/>
</dbReference>
<dbReference type="Proteomes" id="UP000005561">
    <property type="component" value="Unassembled WGS sequence"/>
</dbReference>
<accession>C6LIY2</accession>
<dbReference type="AlphaFoldDB" id="C6LIY2"/>
<organism evidence="1 2">
    <name type="scientific">Marvinbryantia formatexigens DSM 14469</name>
    <dbReference type="NCBI Taxonomy" id="478749"/>
    <lineage>
        <taxon>Bacteria</taxon>
        <taxon>Bacillati</taxon>
        <taxon>Bacillota</taxon>
        <taxon>Clostridia</taxon>
        <taxon>Lachnospirales</taxon>
        <taxon>Lachnospiraceae</taxon>
        <taxon>Marvinbryantia</taxon>
    </lineage>
</organism>
<dbReference type="SUPFAM" id="SSF56112">
    <property type="entry name" value="Protein kinase-like (PK-like)"/>
    <property type="match status" value="1"/>
</dbReference>
<dbReference type="eggNOG" id="ENOG502ZA6P">
    <property type="taxonomic scope" value="Bacteria"/>
</dbReference>
<gene>
    <name evidence="1" type="ORF">BRYFOR_08613</name>
</gene>
<proteinExistence type="predicted"/>
<dbReference type="STRING" id="168384.SAMN05660368_03043"/>